<keyword evidence="4" id="KW-0804">Transcription</keyword>
<keyword evidence="2" id="KW-0805">Transcription regulation</keyword>
<organism evidence="6 7">
    <name type="scientific">Celeribacter neptunius</name>
    <dbReference type="NCBI Taxonomy" id="588602"/>
    <lineage>
        <taxon>Bacteria</taxon>
        <taxon>Pseudomonadati</taxon>
        <taxon>Pseudomonadota</taxon>
        <taxon>Alphaproteobacteria</taxon>
        <taxon>Rhodobacterales</taxon>
        <taxon>Roseobacteraceae</taxon>
        <taxon>Celeribacter</taxon>
    </lineage>
</organism>
<keyword evidence="3 6" id="KW-0238">DNA-binding</keyword>
<dbReference type="InterPro" id="IPR036390">
    <property type="entry name" value="WH_DNA-bd_sf"/>
</dbReference>
<dbReference type="GO" id="GO:0003700">
    <property type="term" value="F:DNA-binding transcription factor activity"/>
    <property type="evidence" value="ECO:0007669"/>
    <property type="project" value="InterPro"/>
</dbReference>
<evidence type="ECO:0000256" key="4">
    <source>
        <dbReference type="ARBA" id="ARBA00023163"/>
    </source>
</evidence>
<evidence type="ECO:0000256" key="2">
    <source>
        <dbReference type="ARBA" id="ARBA00023015"/>
    </source>
</evidence>
<dbReference type="AlphaFoldDB" id="A0A1I3R590"/>
<dbReference type="FunFam" id="1.10.10.10:FF:000001">
    <property type="entry name" value="LysR family transcriptional regulator"/>
    <property type="match status" value="1"/>
</dbReference>
<evidence type="ECO:0000256" key="3">
    <source>
        <dbReference type="ARBA" id="ARBA00023125"/>
    </source>
</evidence>
<dbReference type="Gene3D" id="1.10.10.10">
    <property type="entry name" value="Winged helix-like DNA-binding domain superfamily/Winged helix DNA-binding domain"/>
    <property type="match status" value="1"/>
</dbReference>
<dbReference type="OrthoDB" id="9813056at2"/>
<dbReference type="InterPro" id="IPR005119">
    <property type="entry name" value="LysR_subst-bd"/>
</dbReference>
<comment type="similarity">
    <text evidence="1">Belongs to the LysR transcriptional regulatory family.</text>
</comment>
<evidence type="ECO:0000313" key="7">
    <source>
        <dbReference type="Proteomes" id="UP000199630"/>
    </source>
</evidence>
<dbReference type="InterPro" id="IPR036388">
    <property type="entry name" value="WH-like_DNA-bd_sf"/>
</dbReference>
<dbReference type="Pfam" id="PF00126">
    <property type="entry name" value="HTH_1"/>
    <property type="match status" value="1"/>
</dbReference>
<keyword evidence="7" id="KW-1185">Reference proteome</keyword>
<gene>
    <name evidence="6" type="ORF">SAMN04487991_2054</name>
</gene>
<dbReference type="EMBL" id="FORH01000003">
    <property type="protein sequence ID" value="SFJ40406.1"/>
    <property type="molecule type" value="Genomic_DNA"/>
</dbReference>
<reference evidence="7" key="1">
    <citation type="submission" date="2016-10" db="EMBL/GenBank/DDBJ databases">
        <authorList>
            <person name="Varghese N."/>
            <person name="Submissions S."/>
        </authorList>
    </citation>
    <scope>NUCLEOTIDE SEQUENCE [LARGE SCALE GENOMIC DNA]</scope>
    <source>
        <strain evidence="7">DSM 26471</strain>
    </source>
</reference>
<feature type="domain" description="HTH lysR-type" evidence="5">
    <location>
        <begin position="1"/>
        <end position="59"/>
    </location>
</feature>
<dbReference type="RefSeq" id="WP_090060575.1">
    <property type="nucleotide sequence ID" value="NZ_FORH01000003.1"/>
</dbReference>
<dbReference type="GO" id="GO:0003677">
    <property type="term" value="F:DNA binding"/>
    <property type="evidence" value="ECO:0007669"/>
    <property type="project" value="UniProtKB-KW"/>
</dbReference>
<sequence>MDRFTEIEVLVQIVEQGSISKAAEILGQSVSATSRHLASLEERLGVRLVNRTTRRISFTEEGELFCSYGKSILSELQDAEALVGSVSHSPSGTLKLTASTSFSMLHLMPLIPEFTRKYPRIHVDIAASNRYHDIIETGVDLAIRTRRVEEDSSITMRKLAKTRRRLVASPDYIGEMGMPRHPEDLERHRMMIYMLADDPLRLHMQKGNSRTTINVTPTLTSNEGQLLMAAARDGMGIIAQPSYIVQQDLEAGRLVRVLDDWDLPQLTINIAFPARRHMPAKTRLFIEFLSDHFKANNYEDIWLS</sequence>
<dbReference type="PANTHER" id="PTHR30537">
    <property type="entry name" value="HTH-TYPE TRANSCRIPTIONAL REGULATOR"/>
    <property type="match status" value="1"/>
</dbReference>
<evidence type="ECO:0000256" key="1">
    <source>
        <dbReference type="ARBA" id="ARBA00009437"/>
    </source>
</evidence>
<dbReference type="SUPFAM" id="SSF46785">
    <property type="entry name" value="Winged helix' DNA-binding domain"/>
    <property type="match status" value="1"/>
</dbReference>
<dbReference type="Gene3D" id="3.40.190.290">
    <property type="match status" value="1"/>
</dbReference>
<name>A0A1I3R590_9RHOB</name>
<proteinExistence type="inferred from homology"/>
<protein>
    <submittedName>
        <fullName evidence="6">DNA-binding transcriptional regulator, LysR family</fullName>
    </submittedName>
</protein>
<dbReference type="Proteomes" id="UP000199630">
    <property type="component" value="Unassembled WGS sequence"/>
</dbReference>
<dbReference type="PANTHER" id="PTHR30537:SF5">
    <property type="entry name" value="HTH-TYPE TRANSCRIPTIONAL ACTIVATOR TTDR-RELATED"/>
    <property type="match status" value="1"/>
</dbReference>
<dbReference type="CDD" id="cd08422">
    <property type="entry name" value="PBP2_CrgA_like"/>
    <property type="match status" value="1"/>
</dbReference>
<accession>A0A1I3R590</accession>
<dbReference type="STRING" id="588602.SAMN04487991_2054"/>
<dbReference type="Pfam" id="PF03466">
    <property type="entry name" value="LysR_substrate"/>
    <property type="match status" value="1"/>
</dbReference>
<evidence type="ECO:0000259" key="5">
    <source>
        <dbReference type="PROSITE" id="PS50931"/>
    </source>
</evidence>
<dbReference type="SUPFAM" id="SSF53850">
    <property type="entry name" value="Periplasmic binding protein-like II"/>
    <property type="match status" value="1"/>
</dbReference>
<dbReference type="InterPro" id="IPR000847">
    <property type="entry name" value="LysR_HTH_N"/>
</dbReference>
<dbReference type="InterPro" id="IPR058163">
    <property type="entry name" value="LysR-type_TF_proteobact-type"/>
</dbReference>
<evidence type="ECO:0000313" key="6">
    <source>
        <dbReference type="EMBL" id="SFJ40406.1"/>
    </source>
</evidence>
<dbReference type="PROSITE" id="PS50931">
    <property type="entry name" value="HTH_LYSR"/>
    <property type="match status" value="1"/>
</dbReference>